<proteinExistence type="predicted"/>
<keyword evidence="2" id="KW-0378">Hydrolase</keyword>
<feature type="domain" description="AB hydrolase-1" evidence="1">
    <location>
        <begin position="23"/>
        <end position="247"/>
    </location>
</feature>
<dbReference type="InterPro" id="IPR026968">
    <property type="entry name" value="PcaD/CatD"/>
</dbReference>
<dbReference type="InterPro" id="IPR000073">
    <property type="entry name" value="AB_hydrolase_1"/>
</dbReference>
<sequence>MQFASLNGVTLHHQVIGAKPDRPTVVFINALGTDFRIWRDVIIRLAGEYGLITYDKRGHGLSETGASLKMDDHVADLAAVIDHYGAKDVILCGLSVGGQIALGLSERRPDLVRALILCDTAPRIGTEDMWDARIAAIAEGGMAALSDTILERWFTKEFRRADNAEFTGYRMMLERCPVPGYLGTCEAIRDTDFTAIAAGLAKPAICVVGAEDGSTPPEQVGGMAKLIPGARYQPIPGAAHLPCVEKPVELSEIIRAFVEQLPQS</sequence>
<dbReference type="RefSeq" id="WP_219200051.1">
    <property type="nucleotide sequence ID" value="NZ_JAHWQX010000001.1"/>
</dbReference>
<comment type="caution">
    <text evidence="2">The sequence shown here is derived from an EMBL/GenBank/DDBJ whole genome shotgun (WGS) entry which is preliminary data.</text>
</comment>
<dbReference type="PANTHER" id="PTHR43194">
    <property type="entry name" value="HYDROLASE ALPHA/BETA FOLD FAMILY"/>
    <property type="match status" value="1"/>
</dbReference>
<gene>
    <name evidence="2" type="primary">pcaD</name>
    <name evidence="2" type="ORF">KY465_03785</name>
</gene>
<dbReference type="Proteomes" id="UP001430804">
    <property type="component" value="Unassembled WGS sequence"/>
</dbReference>
<dbReference type="GO" id="GO:0047570">
    <property type="term" value="F:3-oxoadipate enol-lactonase activity"/>
    <property type="evidence" value="ECO:0007669"/>
    <property type="project" value="UniProtKB-EC"/>
</dbReference>
<organism evidence="2 3">
    <name type="scientific">Pseudohoeflea coraliihabitans</name>
    <dbReference type="NCBI Taxonomy" id="2860393"/>
    <lineage>
        <taxon>Bacteria</taxon>
        <taxon>Pseudomonadati</taxon>
        <taxon>Pseudomonadota</taxon>
        <taxon>Alphaproteobacteria</taxon>
        <taxon>Hyphomicrobiales</taxon>
        <taxon>Rhizobiaceae</taxon>
        <taxon>Pseudohoeflea</taxon>
    </lineage>
</organism>
<dbReference type="Pfam" id="PF00561">
    <property type="entry name" value="Abhydrolase_1"/>
    <property type="match status" value="1"/>
</dbReference>
<dbReference type="PANTHER" id="PTHR43194:SF2">
    <property type="entry name" value="PEROXISOMAL MEMBRANE PROTEIN LPX1"/>
    <property type="match status" value="1"/>
</dbReference>
<dbReference type="InterPro" id="IPR050228">
    <property type="entry name" value="Carboxylesterase_BioH"/>
</dbReference>
<dbReference type="NCBIfam" id="TIGR02427">
    <property type="entry name" value="protocat_pcaD"/>
    <property type="match status" value="1"/>
</dbReference>
<evidence type="ECO:0000259" key="1">
    <source>
        <dbReference type="Pfam" id="PF00561"/>
    </source>
</evidence>
<reference evidence="2" key="1">
    <citation type="submission" date="2021-07" db="EMBL/GenBank/DDBJ databases">
        <title>Pseudohoeflea marina sp. nov. a polyhydroxyalcanoate-producing bacterium.</title>
        <authorList>
            <person name="Zheng W."/>
            <person name="Yu S."/>
            <person name="Huang Y."/>
        </authorList>
    </citation>
    <scope>NUCLEOTIDE SEQUENCE</scope>
    <source>
        <strain evidence="2">DP4N28-3</strain>
    </source>
</reference>
<protein>
    <submittedName>
        <fullName evidence="2">3-oxoadipate enol-lactonase</fullName>
        <ecNumber evidence="2">3.1.1.24</ecNumber>
    </submittedName>
</protein>
<name>A0ABS6WKB4_9HYPH</name>
<accession>A0ABS6WKB4</accession>
<dbReference type="EMBL" id="JAHWQX010000001">
    <property type="protein sequence ID" value="MBW3096397.1"/>
    <property type="molecule type" value="Genomic_DNA"/>
</dbReference>
<evidence type="ECO:0000313" key="2">
    <source>
        <dbReference type="EMBL" id="MBW3096397.1"/>
    </source>
</evidence>
<dbReference type="EC" id="3.1.1.24" evidence="2"/>
<evidence type="ECO:0000313" key="3">
    <source>
        <dbReference type="Proteomes" id="UP001430804"/>
    </source>
</evidence>
<keyword evidence="3" id="KW-1185">Reference proteome</keyword>